<proteinExistence type="predicted"/>
<evidence type="ECO:0000256" key="1">
    <source>
        <dbReference type="SAM" id="Phobius"/>
    </source>
</evidence>
<protein>
    <submittedName>
        <fullName evidence="2">Uncharacterized protein</fullName>
    </submittedName>
</protein>
<gene>
    <name evidence="2" type="ORF">CAB88_16030</name>
</gene>
<organism evidence="2 3">
    <name type="scientific">Bacillus thuringiensis</name>
    <dbReference type="NCBI Taxonomy" id="1428"/>
    <lineage>
        <taxon>Bacteria</taxon>
        <taxon>Bacillati</taxon>
        <taxon>Bacillota</taxon>
        <taxon>Bacilli</taxon>
        <taxon>Bacillales</taxon>
        <taxon>Bacillaceae</taxon>
        <taxon>Bacillus</taxon>
        <taxon>Bacillus cereus group</taxon>
    </lineage>
</organism>
<dbReference type="EMBL" id="CP021061">
    <property type="protein sequence ID" value="ARP58491.1"/>
    <property type="molecule type" value="Genomic_DNA"/>
</dbReference>
<dbReference type="AlphaFoldDB" id="A0A1W6WPK2"/>
<reference evidence="2 3" key="1">
    <citation type="submission" date="2017-04" db="EMBL/GenBank/DDBJ databases">
        <title>Complete Genome Sequence of Bacillus thuringiensis type Strain ATCC 10792.</title>
        <authorList>
            <person name="Oh D.-H."/>
            <person name="Park B.-J."/>
            <person name="Shuai W."/>
            <person name="Chelliah R."/>
        </authorList>
    </citation>
    <scope>NUCLEOTIDE SEQUENCE [LARGE SCALE GENOMIC DNA]</scope>
    <source>
        <strain evidence="2 3">ATCC 10792</strain>
    </source>
</reference>
<keyword evidence="1" id="KW-1133">Transmembrane helix</keyword>
<feature type="transmembrane region" description="Helical" evidence="1">
    <location>
        <begin position="88"/>
        <end position="111"/>
    </location>
</feature>
<evidence type="ECO:0000313" key="2">
    <source>
        <dbReference type="EMBL" id="ARP58491.1"/>
    </source>
</evidence>
<keyword evidence="3" id="KW-1185">Reference proteome</keyword>
<keyword evidence="1" id="KW-0812">Transmembrane</keyword>
<dbReference type="Proteomes" id="UP000194143">
    <property type="component" value="Chromosome"/>
</dbReference>
<feature type="transmembrane region" description="Helical" evidence="1">
    <location>
        <begin position="48"/>
        <end position="68"/>
    </location>
</feature>
<sequence length="120" mass="13807">MVQLKSWRGIMGIILYFAFYFGVLFLIIGTALVLFIMAALPKIWSKNLSFVMIGLGINILTIPLSFFIGGMATDSPDSTRLDFWKGFFFIQKIPLFLLSFLLFLTVVLWFIRKNKKKVNI</sequence>
<name>A0A1W6WPK2_BACTU</name>
<accession>A0A1W6WPK2</accession>
<evidence type="ECO:0000313" key="3">
    <source>
        <dbReference type="Proteomes" id="UP000194143"/>
    </source>
</evidence>
<keyword evidence="1" id="KW-0472">Membrane</keyword>
<feature type="transmembrane region" description="Helical" evidence="1">
    <location>
        <begin position="13"/>
        <end position="36"/>
    </location>
</feature>